<dbReference type="HOGENOM" id="CLU_397445_0_0_1"/>
<feature type="region of interest" description="Disordered" evidence="1">
    <location>
        <begin position="103"/>
        <end position="126"/>
    </location>
</feature>
<dbReference type="EMBL" id="BABT02000076">
    <property type="protein sequence ID" value="GAA96212.1"/>
    <property type="molecule type" value="Genomic_DNA"/>
</dbReference>
<feature type="compositionally biased region" description="Low complexity" evidence="1">
    <location>
        <begin position="283"/>
        <end position="298"/>
    </location>
</feature>
<protein>
    <submittedName>
        <fullName evidence="2">Uncharacterized protein</fullName>
    </submittedName>
</protein>
<dbReference type="Proteomes" id="UP000009131">
    <property type="component" value="Unassembled WGS sequence"/>
</dbReference>
<dbReference type="AlphaFoldDB" id="G7E052"/>
<comment type="caution">
    <text evidence="2">The sequence shown here is derived from an EMBL/GenBank/DDBJ whole genome shotgun (WGS) entry which is preliminary data.</text>
</comment>
<feature type="compositionally biased region" description="Basic and acidic residues" evidence="1">
    <location>
        <begin position="551"/>
        <end position="562"/>
    </location>
</feature>
<feature type="region of interest" description="Disordered" evidence="1">
    <location>
        <begin position="457"/>
        <end position="619"/>
    </location>
</feature>
<reference evidence="2 3" key="2">
    <citation type="journal article" date="2012" name="Open Biol.">
        <title>Characteristics of nucleosomes and linker DNA regions on the genome of the basidiomycete Mixia osmundae revealed by mono- and dinucleosome mapping.</title>
        <authorList>
            <person name="Nishida H."/>
            <person name="Kondo S."/>
            <person name="Matsumoto T."/>
            <person name="Suzuki Y."/>
            <person name="Yoshikawa H."/>
            <person name="Taylor T.D."/>
            <person name="Sugiyama J."/>
        </authorList>
    </citation>
    <scope>NUCLEOTIDE SEQUENCE [LARGE SCALE GENOMIC DNA]</scope>
    <source>
        <strain evidence="3">CBS 9802 / IAM 14324 / JCM 22182 / KY 12970</strain>
    </source>
</reference>
<dbReference type="InParanoid" id="G7E052"/>
<sequence>MPLTVKGAMPSASTSAAPDWHPAAAYHWLDAILKEPGRNATSMTAEGVFAQLQNIYPPAKLSEHCRIVMRNTIADKLALLTREPSTAPPTPIQLKSLKSTHATMPMSQVKPASSQSSSPGKDVKPDATFIKKNAHLLDHDPVSLNRVAQVIKSLLPAPNQKQAVRDVGAIEFGLDRGTRNRAPPKVFANLGKYVHHDTRVQPQSSQSVKHSASVTSLKTAAGEVKAKKARTSSVPPAKAGLKDFGSAKSSQKVRPSSIVSSKSSRLGPELVDKQGKLPKNDGASPKKSASAQQPPSSSVRAFQAIKDVTSWMSHRKKPSVKKSTPVSDDTGDDTLDESTESESGGTSDDGPPTNGLKRKAKAKSGAPDPTQKPKGDTSLVKDAKKRPLSMPTFASPKVQAGTAKPATLIKQSYVRPLSNSVAPERMALCSSSAKQVPPIDTEANRQMVERALLWQPKLTSHDPLDKRRTSADDVVGEDDGSEDPIFDRIALHVSRDGRLSPASKQLKASETAERAVAAGQLPSKSTSPMPMAAAPVTLPAAEDMTAKVKAPARDVSTDKGESSDADAAYPAQKRPPSTPYPRPTNFSGDEPTEALAAATSPVECSSNNHNGSPIRESSASISPSLFERIEAATHGEEASTTLRTDARIRVICDTTEDVDSVKTGENAVLPAAKASQANDPGELKTDTDDHLAG</sequence>
<dbReference type="RefSeq" id="XP_014570831.1">
    <property type="nucleotide sequence ID" value="XM_014715345.1"/>
</dbReference>
<evidence type="ECO:0000256" key="1">
    <source>
        <dbReference type="SAM" id="MobiDB-lite"/>
    </source>
</evidence>
<feature type="compositionally biased region" description="Basic and acidic residues" evidence="1">
    <location>
        <begin position="371"/>
        <end position="382"/>
    </location>
</feature>
<feature type="region of interest" description="Disordered" evidence="1">
    <location>
        <begin position="198"/>
        <end position="406"/>
    </location>
</feature>
<feature type="compositionally biased region" description="Basic and acidic residues" evidence="1">
    <location>
        <begin position="270"/>
        <end position="279"/>
    </location>
</feature>
<organism evidence="2 3">
    <name type="scientific">Mixia osmundae (strain CBS 9802 / IAM 14324 / JCM 22182 / KY 12970)</name>
    <dbReference type="NCBI Taxonomy" id="764103"/>
    <lineage>
        <taxon>Eukaryota</taxon>
        <taxon>Fungi</taxon>
        <taxon>Dikarya</taxon>
        <taxon>Basidiomycota</taxon>
        <taxon>Pucciniomycotina</taxon>
        <taxon>Mixiomycetes</taxon>
        <taxon>Mixiales</taxon>
        <taxon>Mixiaceae</taxon>
        <taxon>Mixia</taxon>
    </lineage>
</organism>
<keyword evidence="3" id="KW-1185">Reference proteome</keyword>
<feature type="compositionally biased region" description="Acidic residues" evidence="1">
    <location>
        <begin position="329"/>
        <end position="340"/>
    </location>
</feature>
<proteinExistence type="predicted"/>
<feature type="compositionally biased region" description="Polar residues" evidence="1">
    <location>
        <begin position="200"/>
        <end position="218"/>
    </location>
</feature>
<feature type="region of interest" description="Disordered" evidence="1">
    <location>
        <begin position="670"/>
        <end position="693"/>
    </location>
</feature>
<evidence type="ECO:0000313" key="2">
    <source>
        <dbReference type="EMBL" id="GAA96212.1"/>
    </source>
</evidence>
<feature type="compositionally biased region" description="Low complexity" evidence="1">
    <location>
        <begin position="341"/>
        <end position="350"/>
    </location>
</feature>
<feature type="compositionally biased region" description="Polar residues" evidence="1">
    <location>
        <begin position="602"/>
        <end position="619"/>
    </location>
</feature>
<feature type="compositionally biased region" description="Basic and acidic residues" evidence="1">
    <location>
        <begin position="485"/>
        <end position="498"/>
    </location>
</feature>
<feature type="compositionally biased region" description="Acidic residues" evidence="1">
    <location>
        <begin position="474"/>
        <end position="484"/>
    </location>
</feature>
<feature type="compositionally biased region" description="Polar residues" evidence="1">
    <location>
        <begin position="103"/>
        <end position="112"/>
    </location>
</feature>
<feature type="compositionally biased region" description="Basic and acidic residues" evidence="1">
    <location>
        <begin position="459"/>
        <end position="471"/>
    </location>
</feature>
<evidence type="ECO:0000313" key="3">
    <source>
        <dbReference type="Proteomes" id="UP000009131"/>
    </source>
</evidence>
<gene>
    <name evidence="2" type="primary">Mo02876</name>
    <name evidence="2" type="ORF">E5Q_02876</name>
</gene>
<reference evidence="2 3" key="1">
    <citation type="journal article" date="2011" name="J. Gen. Appl. Microbiol.">
        <title>Draft genome sequencing of the enigmatic basidiomycete Mixia osmundae.</title>
        <authorList>
            <person name="Nishida H."/>
            <person name="Nagatsuka Y."/>
            <person name="Sugiyama J."/>
        </authorList>
    </citation>
    <scope>NUCLEOTIDE SEQUENCE [LARGE SCALE GENOMIC DNA]</scope>
    <source>
        <strain evidence="3">CBS 9802 / IAM 14324 / JCM 22182 / KY 12970</strain>
    </source>
</reference>
<feature type="compositionally biased region" description="Basic and acidic residues" evidence="1">
    <location>
        <begin position="681"/>
        <end position="693"/>
    </location>
</feature>
<name>G7E052_MIXOS</name>
<accession>G7E052</accession>